<keyword evidence="1" id="KW-0812">Transmembrane</keyword>
<name>W1TVA0_STRAP</name>
<keyword evidence="1" id="KW-0472">Membrane</keyword>
<evidence type="ECO:0000313" key="3">
    <source>
        <dbReference type="Proteomes" id="UP000018846"/>
    </source>
</evidence>
<protein>
    <submittedName>
        <fullName evidence="2">Uncharacterized protein</fullName>
    </submittedName>
</protein>
<comment type="caution">
    <text evidence="2">The sequence shown here is derived from an EMBL/GenBank/DDBJ whole genome shotgun (WGS) entry which is preliminary data.</text>
</comment>
<dbReference type="Proteomes" id="UP000018846">
    <property type="component" value="Unassembled WGS sequence"/>
</dbReference>
<sequence>MSFSSTVYGSGNMLFKERKEILMGLIKAGIGAVGGVLADQWK</sequence>
<organism evidence="2 3">
    <name type="scientific">Streptococcus anginosus DORA_7</name>
    <dbReference type="NCBI Taxonomy" id="1403946"/>
    <lineage>
        <taxon>Bacteria</taxon>
        <taxon>Bacillati</taxon>
        <taxon>Bacillota</taxon>
        <taxon>Bacilli</taxon>
        <taxon>Lactobacillales</taxon>
        <taxon>Streptococcaceae</taxon>
        <taxon>Streptococcus</taxon>
        <taxon>Streptococcus anginosus group</taxon>
    </lineage>
</organism>
<evidence type="ECO:0000256" key="1">
    <source>
        <dbReference type="SAM" id="Phobius"/>
    </source>
</evidence>
<reference evidence="2 3" key="1">
    <citation type="submission" date="2013-12" db="EMBL/GenBank/DDBJ databases">
        <title>A Varibaculum cambriense genome reconstructed from a premature infant gut community with otherwise low bacterial novelty that shifts toward anaerobic metabolism during the third week of life.</title>
        <authorList>
            <person name="Brown C.T."/>
            <person name="Sharon I."/>
            <person name="Thomas B.C."/>
            <person name="Castelle C.J."/>
            <person name="Morowitz M.J."/>
            <person name="Banfield J.F."/>
        </authorList>
    </citation>
    <scope>NUCLEOTIDE SEQUENCE [LARGE SCALE GENOMIC DNA]</scope>
    <source>
        <strain evidence="3">DORA_7</strain>
    </source>
</reference>
<evidence type="ECO:0000313" key="2">
    <source>
        <dbReference type="EMBL" id="ETI85572.1"/>
    </source>
</evidence>
<keyword evidence="1" id="KW-1133">Transmembrane helix</keyword>
<gene>
    <name evidence="2" type="ORF">Q615_SPAC00113G0247</name>
</gene>
<dbReference type="EMBL" id="AZMF01000113">
    <property type="protein sequence ID" value="ETI85572.1"/>
    <property type="molecule type" value="Genomic_DNA"/>
</dbReference>
<feature type="transmembrane region" description="Helical" evidence="1">
    <location>
        <begin position="21"/>
        <end position="38"/>
    </location>
</feature>
<accession>W1TVA0</accession>
<dbReference type="PATRIC" id="fig|1403946.3.peg.576"/>
<dbReference type="AlphaFoldDB" id="W1TVA0"/>
<proteinExistence type="predicted"/>